<feature type="transmembrane region" description="Helical" evidence="6">
    <location>
        <begin position="176"/>
        <end position="194"/>
    </location>
</feature>
<evidence type="ECO:0000313" key="9">
    <source>
        <dbReference type="Proteomes" id="UP000838412"/>
    </source>
</evidence>
<dbReference type="SUPFAM" id="SSF103473">
    <property type="entry name" value="MFS general substrate transporter"/>
    <property type="match status" value="1"/>
</dbReference>
<feature type="transmembrane region" description="Helical" evidence="6">
    <location>
        <begin position="483"/>
        <end position="508"/>
    </location>
</feature>
<feature type="transmembrane region" description="Helical" evidence="6">
    <location>
        <begin position="76"/>
        <end position="94"/>
    </location>
</feature>
<feature type="transmembrane region" description="Helical" evidence="6">
    <location>
        <begin position="422"/>
        <end position="443"/>
    </location>
</feature>
<dbReference type="PROSITE" id="PS50850">
    <property type="entry name" value="MFS"/>
    <property type="match status" value="1"/>
</dbReference>
<reference evidence="8" key="1">
    <citation type="submission" date="2022-01" db="EMBL/GenBank/DDBJ databases">
        <authorList>
            <person name="Braso-Vives M."/>
        </authorList>
    </citation>
    <scope>NUCLEOTIDE SEQUENCE</scope>
</reference>
<comment type="subcellular location">
    <subcellularLocation>
        <location evidence="1">Membrane</location>
        <topology evidence="1">Multi-pass membrane protein</topology>
    </subcellularLocation>
</comment>
<feature type="transmembrane region" description="Helical" evidence="6">
    <location>
        <begin position="45"/>
        <end position="67"/>
    </location>
</feature>
<dbReference type="Pfam" id="PF07690">
    <property type="entry name" value="MFS_1"/>
    <property type="match status" value="2"/>
</dbReference>
<feature type="transmembrane region" description="Helical" evidence="6">
    <location>
        <begin position="385"/>
        <end position="402"/>
    </location>
</feature>
<sequence length="609" mass="66778">MELKTQKVLTNIGLGIWFFLAGVEYAVILPTAWLYVESLGGDRFFFGMVFSSFSAASLVFGIIFGIWADRVGKTKWIIIFANLWGIAGNTLYSVGTSKYLILVSRLITGAGAGVGSAIMAHLTLTTTSQERTKIFSFFIATRFIGIMIGPGFNFVLRLCDFYIGPIKIDAYTAPGVFIAALTVLLQIYMVFFLYDLPYIHDEDADSKNPSTPTEDAQSSTIVSSNNLPSVAENLTVLQGNTSVENDQNSTSHVAQLHKSSENSRNLAASPGNQQSYESFHTCRSNVHSMTVESSEFYKTASFENLPNGDTEGHMNGFPSQPNGVVNNERQDSITEEEDGLTVRSSDGAILEKAQIQAPNRTDHKSQATDNSSFCTLLADILREETVVLLAVMFCIIFNQVTIETIVTPITEELFRWGEKENSILYICAAVVMFACYVVIGFISKKVHDRTIIFGGLILSCLSLAWLVVFMTKYAYNPGLLPQFIVGAALQLMSCAPIMIATTSLFSKVTDRRIQGFAHGIRRAVGATASIIGPLWGGATVHMPNVLFGVMIAMQGLVMILALLSFQRLKDPHQQQDRSDSVPSLMVNAEADEQTPLLKDAHSSQESQRV</sequence>
<feature type="transmembrane region" description="Helical" evidence="6">
    <location>
        <begin position="134"/>
        <end position="156"/>
    </location>
</feature>
<dbReference type="GO" id="GO:0016020">
    <property type="term" value="C:membrane"/>
    <property type="evidence" value="ECO:0007669"/>
    <property type="project" value="UniProtKB-SubCell"/>
</dbReference>
<evidence type="ECO:0000259" key="7">
    <source>
        <dbReference type="PROSITE" id="PS50850"/>
    </source>
</evidence>
<organism evidence="8 9">
    <name type="scientific">Branchiostoma lanceolatum</name>
    <name type="common">Common lancelet</name>
    <name type="synonym">Amphioxus lanceolatum</name>
    <dbReference type="NCBI Taxonomy" id="7740"/>
    <lineage>
        <taxon>Eukaryota</taxon>
        <taxon>Metazoa</taxon>
        <taxon>Chordata</taxon>
        <taxon>Cephalochordata</taxon>
        <taxon>Leptocardii</taxon>
        <taxon>Amphioxiformes</taxon>
        <taxon>Branchiostomatidae</taxon>
        <taxon>Branchiostoma</taxon>
    </lineage>
</organism>
<feature type="compositionally biased region" description="Polar residues" evidence="5">
    <location>
        <begin position="317"/>
        <end position="326"/>
    </location>
</feature>
<proteinExistence type="predicted"/>
<evidence type="ECO:0000256" key="6">
    <source>
        <dbReference type="SAM" id="Phobius"/>
    </source>
</evidence>
<evidence type="ECO:0000256" key="1">
    <source>
        <dbReference type="ARBA" id="ARBA00004141"/>
    </source>
</evidence>
<dbReference type="OrthoDB" id="370281at2759"/>
<dbReference type="EMBL" id="OV696696">
    <property type="protein sequence ID" value="CAH1240410.1"/>
    <property type="molecule type" value="Genomic_DNA"/>
</dbReference>
<protein>
    <submittedName>
        <fullName evidence="8">MFSD8 protein</fullName>
    </submittedName>
</protein>
<keyword evidence="9" id="KW-1185">Reference proteome</keyword>
<keyword evidence="4 6" id="KW-0472">Membrane</keyword>
<keyword evidence="3 6" id="KW-1133">Transmembrane helix</keyword>
<feature type="compositionally biased region" description="Polar residues" evidence="5">
    <location>
        <begin position="262"/>
        <end position="276"/>
    </location>
</feature>
<dbReference type="AlphaFoldDB" id="A0A8J9W5Y4"/>
<feature type="region of interest" description="Disordered" evidence="5">
    <location>
        <begin position="302"/>
        <end position="326"/>
    </location>
</feature>
<accession>A0A8J9W5Y4</accession>
<feature type="transmembrane region" description="Helical" evidence="6">
    <location>
        <begin position="450"/>
        <end position="471"/>
    </location>
</feature>
<feature type="transmembrane region" description="Helical" evidence="6">
    <location>
        <begin position="100"/>
        <end position="122"/>
    </location>
</feature>
<feature type="region of interest" description="Disordered" evidence="5">
    <location>
        <begin position="242"/>
        <end position="276"/>
    </location>
</feature>
<dbReference type="Proteomes" id="UP000838412">
    <property type="component" value="Chromosome 11"/>
</dbReference>
<dbReference type="InterPro" id="IPR020846">
    <property type="entry name" value="MFS_dom"/>
</dbReference>
<gene>
    <name evidence="8" type="primary">MFSD8</name>
    <name evidence="8" type="ORF">BLAG_LOCUS4380</name>
</gene>
<feature type="domain" description="Major facilitator superfamily (MFS) profile" evidence="7">
    <location>
        <begin position="10"/>
        <end position="572"/>
    </location>
</feature>
<dbReference type="InterPro" id="IPR011701">
    <property type="entry name" value="MFS"/>
</dbReference>
<feature type="transmembrane region" description="Helical" evidence="6">
    <location>
        <begin position="544"/>
        <end position="565"/>
    </location>
</feature>
<evidence type="ECO:0000256" key="2">
    <source>
        <dbReference type="ARBA" id="ARBA00022692"/>
    </source>
</evidence>
<feature type="transmembrane region" description="Helical" evidence="6">
    <location>
        <begin position="12"/>
        <end position="33"/>
    </location>
</feature>
<evidence type="ECO:0000256" key="5">
    <source>
        <dbReference type="SAM" id="MobiDB-lite"/>
    </source>
</evidence>
<evidence type="ECO:0000256" key="3">
    <source>
        <dbReference type="ARBA" id="ARBA00022989"/>
    </source>
</evidence>
<dbReference type="InterPro" id="IPR051068">
    <property type="entry name" value="MFS_Domain-Containing_Protein"/>
</dbReference>
<evidence type="ECO:0000256" key="4">
    <source>
        <dbReference type="ARBA" id="ARBA00023136"/>
    </source>
</evidence>
<dbReference type="GO" id="GO:0022857">
    <property type="term" value="F:transmembrane transporter activity"/>
    <property type="evidence" value="ECO:0007669"/>
    <property type="project" value="InterPro"/>
</dbReference>
<feature type="compositionally biased region" description="Polar residues" evidence="5">
    <location>
        <begin position="242"/>
        <end position="253"/>
    </location>
</feature>
<dbReference type="InterPro" id="IPR036259">
    <property type="entry name" value="MFS_trans_sf"/>
</dbReference>
<dbReference type="PANTHER" id="PTHR23510:SF16">
    <property type="entry name" value="MAJOR FACILITATOR SUPERFAMILY (MFS) PROFILE DOMAIN-CONTAINING PROTEIN"/>
    <property type="match status" value="1"/>
</dbReference>
<feature type="transmembrane region" description="Helical" evidence="6">
    <location>
        <begin position="520"/>
        <end position="538"/>
    </location>
</feature>
<name>A0A8J9W5Y4_BRALA</name>
<evidence type="ECO:0000313" key="8">
    <source>
        <dbReference type="EMBL" id="CAH1240410.1"/>
    </source>
</evidence>
<dbReference type="Gene3D" id="1.20.1250.20">
    <property type="entry name" value="MFS general substrate transporter like domains"/>
    <property type="match status" value="2"/>
</dbReference>
<keyword evidence="2 6" id="KW-0812">Transmembrane</keyword>
<dbReference type="PANTHER" id="PTHR23510">
    <property type="entry name" value="INNER MEMBRANE TRANSPORT PROTEIN YAJR"/>
    <property type="match status" value="1"/>
</dbReference>